<dbReference type="Proteomes" id="UP001642502">
    <property type="component" value="Unassembled WGS sequence"/>
</dbReference>
<feature type="region of interest" description="Disordered" evidence="1">
    <location>
        <begin position="212"/>
        <end position="304"/>
    </location>
</feature>
<dbReference type="SMART" id="SM00355">
    <property type="entry name" value="ZnF_C2H2"/>
    <property type="match status" value="3"/>
</dbReference>
<dbReference type="PROSITE" id="PS00028">
    <property type="entry name" value="ZINC_FINGER_C2H2_1"/>
    <property type="match status" value="2"/>
</dbReference>
<sequence>MLSSQPVEFPSDFAEYDSIDSQLLNTSLSPHMVHDNTTSPSPKFAETPAESVDFSIHYQSSVDGEFDLYTGGDDSYYSPFYDAASRNGPPFPDGDALEFFETPVGAAPLAVGSSHTYTTPEPSFVDTKAYPISPDQTPSLNVLASPVFTATPAPSSLEAAFAQQNLSRDLSAFAGYDNVVSPKQLIQTHSRHALPLVTTSCAPQLCNDDAAQHTPDATSSGGSSRNSNDRSSFSTDGGATATTAPQMSNQKPQVTVSLWDKDGDPQEETDLSPSEIKTECLKYSAGDGSIRQGIDPSKRTPSEFMSSINEDAEAREVGKQNATVKQWLSSASDGDPDIHGPPTGQDTAFEGVSSRSIELGGDTKNVEQAGRTYFTGNGGPLTATDYEIMLKSSVWGDSPSVSHITQSVRHQPESSQAAIERFERMCHDNVSFVSRAATWGTRRHSLPSIADIEGVTSGNFLKKLAVNRNETTRRTSIFENLRTLVHKPSPSHQLKRSRVNPDNDTSPFPTDHSNRTSEEGRRDSTKSTSALGLPSRTQSWGKNKQPMPSINGALVSMGSNMASIGTTHTRHGSISRPHAASVSLSPPLMSPKSPLLKVSNSFRRPRSKSDTKGNSDNPHPNLVRMLKKTGGLPVTSLATTNITPMQPGPTSAPVISIPASSSVPLPNLAPTPAQALATQAAVVDIDEDEDEDEETFEHGDQDTESNELIDQITPDFSGFQKLVLGLNPMLSDVNSYLIDRIAHQQIVRYKGLLNNRIKHLGQVQGQQCPSGAFCIAQGGAAMSLDSKGTPRKVGSHASEYDGEDMDITVANLTGVVNAESFPKYIPMPPTTSLPAQFECQLCFANKRFQKPSDWTKHVHEDVQPFTCTWERCREPKIFKRKADWVRHENEGHRHLEWWTCDVEECRHTCYRRDNFLQHLVREHKFDEPKHKTKAIIKKYGAPDPTWQRVEQCHAETTARPQDEPCRFCAKTFPSWKSLIVHLAKHMEHISLPLLRLVERIDVEADTLISPVQDPPPRTYPPVSAYPAISDVQRASIGDLSPNVMADQLPSASLQQLGQSPSYDRPGAQDLNAFMFPAATQMRYQAQAYFGQQLQYTTPDGLPSHIQGLDATTMDIQSGLLASAHVFPSCLTDTEGVYYGQTGEQYYIADSLGTAGNSNFTPFTTADDLGLRAPIAGDGQLQYGVTRVSGDSTGEHPDSWRSSSLFPDAPHLVQDQFSEQ</sequence>
<feature type="compositionally biased region" description="Polar residues" evidence="1">
    <location>
        <begin position="526"/>
        <end position="548"/>
    </location>
</feature>
<protein>
    <recommendedName>
        <fullName evidence="2">C2H2-type domain-containing protein</fullName>
    </recommendedName>
</protein>
<evidence type="ECO:0000259" key="2">
    <source>
        <dbReference type="PROSITE" id="PS00028"/>
    </source>
</evidence>
<keyword evidence="4" id="KW-1185">Reference proteome</keyword>
<dbReference type="InterPro" id="IPR058925">
    <property type="entry name" value="zf-C2H2_AcuF"/>
</dbReference>
<feature type="compositionally biased region" description="Low complexity" evidence="1">
    <location>
        <begin position="581"/>
        <end position="599"/>
    </location>
</feature>
<gene>
    <name evidence="3" type="ORF">SEPCBS119000_003331</name>
</gene>
<dbReference type="PANTHER" id="PTHR35391">
    <property type="entry name" value="C2H2-TYPE DOMAIN-CONTAINING PROTEIN-RELATED"/>
    <property type="match status" value="1"/>
</dbReference>
<dbReference type="Pfam" id="PF26082">
    <property type="entry name" value="zf-C2H2_AcuF"/>
    <property type="match status" value="1"/>
</dbReference>
<proteinExistence type="predicted"/>
<feature type="compositionally biased region" description="Polar residues" evidence="1">
    <location>
        <begin position="240"/>
        <end position="256"/>
    </location>
</feature>
<feature type="compositionally biased region" description="Low complexity" evidence="1">
    <location>
        <begin position="218"/>
        <end position="236"/>
    </location>
</feature>
<evidence type="ECO:0000313" key="4">
    <source>
        <dbReference type="Proteomes" id="UP001642502"/>
    </source>
</evidence>
<evidence type="ECO:0000256" key="1">
    <source>
        <dbReference type="SAM" id="MobiDB-lite"/>
    </source>
</evidence>
<feature type="compositionally biased region" description="Polar residues" evidence="1">
    <location>
        <begin position="27"/>
        <end position="41"/>
    </location>
</feature>
<feature type="region of interest" description="Disordered" evidence="1">
    <location>
        <begin position="1186"/>
        <end position="1206"/>
    </location>
</feature>
<feature type="region of interest" description="Disordered" evidence="1">
    <location>
        <begin position="329"/>
        <end position="349"/>
    </location>
</feature>
<reference evidence="3 4" key="1">
    <citation type="submission" date="2024-01" db="EMBL/GenBank/DDBJ databases">
        <authorList>
            <person name="Allen C."/>
            <person name="Tagirdzhanova G."/>
        </authorList>
    </citation>
    <scope>NUCLEOTIDE SEQUENCE [LARGE SCALE GENOMIC DNA]</scope>
    <source>
        <strain evidence="3 4">CBS 119000</strain>
    </source>
</reference>
<feature type="region of interest" description="Disordered" evidence="1">
    <location>
        <begin position="482"/>
        <end position="622"/>
    </location>
</feature>
<dbReference type="EMBL" id="CAWUON010000042">
    <property type="protein sequence ID" value="CAK7268971.1"/>
    <property type="molecule type" value="Genomic_DNA"/>
</dbReference>
<dbReference type="InterPro" id="IPR013087">
    <property type="entry name" value="Znf_C2H2_type"/>
</dbReference>
<accession>A0ABP0DL26</accession>
<feature type="domain" description="C2H2-type" evidence="2">
    <location>
        <begin position="965"/>
        <end position="985"/>
    </location>
</feature>
<name>A0ABP0DL26_9PEZI</name>
<feature type="domain" description="C2H2-type" evidence="2">
    <location>
        <begin position="900"/>
        <end position="923"/>
    </location>
</feature>
<feature type="compositionally biased region" description="Polar residues" evidence="1">
    <location>
        <begin position="557"/>
        <end position="567"/>
    </location>
</feature>
<comment type="caution">
    <text evidence="3">The sequence shown here is derived from an EMBL/GenBank/DDBJ whole genome shotgun (WGS) entry which is preliminary data.</text>
</comment>
<feature type="region of interest" description="Disordered" evidence="1">
    <location>
        <begin position="27"/>
        <end position="46"/>
    </location>
</feature>
<organism evidence="3 4">
    <name type="scientific">Sporothrix epigloea</name>
    <dbReference type="NCBI Taxonomy" id="1892477"/>
    <lineage>
        <taxon>Eukaryota</taxon>
        <taxon>Fungi</taxon>
        <taxon>Dikarya</taxon>
        <taxon>Ascomycota</taxon>
        <taxon>Pezizomycotina</taxon>
        <taxon>Sordariomycetes</taxon>
        <taxon>Sordariomycetidae</taxon>
        <taxon>Ophiostomatales</taxon>
        <taxon>Ophiostomataceae</taxon>
        <taxon>Sporothrix</taxon>
    </lineage>
</organism>
<feature type="compositionally biased region" description="Basic and acidic residues" evidence="1">
    <location>
        <begin position="512"/>
        <end position="525"/>
    </location>
</feature>
<evidence type="ECO:0000313" key="3">
    <source>
        <dbReference type="EMBL" id="CAK7268971.1"/>
    </source>
</evidence>
<dbReference type="PANTHER" id="PTHR35391:SF3">
    <property type="entry name" value="FINGER DOMAIN PROTEIN, PUTATIVE (AFU_ORTHOLOGUE AFUA_8G04300)-RELATED"/>
    <property type="match status" value="1"/>
</dbReference>